<dbReference type="SUPFAM" id="SSF54637">
    <property type="entry name" value="Thioesterase/thiol ester dehydrase-isomerase"/>
    <property type="match status" value="1"/>
</dbReference>
<dbReference type="STRING" id="1408157.A0A1J7I6D0"/>
<dbReference type="InterPro" id="IPR006683">
    <property type="entry name" value="Thioestr_dom"/>
</dbReference>
<dbReference type="InterPro" id="IPR029069">
    <property type="entry name" value="HotDog_dom_sf"/>
</dbReference>
<keyword evidence="4" id="KW-1185">Reference proteome</keyword>
<name>A0A1J7I6D0_9PEZI</name>
<sequence>MAAAPSRETALAAVKAIFERYWLLVEKENYAGFDKRLMSEAVLLDASVGPPSTMTPPPDQQSAIPAPSIIASATFSLKITPAYCNLNNVMHGGAAGVIFDMMTTTALGPIARPGYWDFLGGVTRNLNISYLRAVPVGTIVHVHSHVYQVGRSMAYIKGWMFSEDGKTVYCTCDHHKVSVPSRKEHMELKVPWDEQFEQSREPAAPKL</sequence>
<dbReference type="InterPro" id="IPR039298">
    <property type="entry name" value="ACOT13"/>
</dbReference>
<reference evidence="3 4" key="1">
    <citation type="submission" date="2016-10" db="EMBL/GenBank/DDBJ databases">
        <title>Draft genome sequence of Coniochaeta ligniaria NRRL30616, a lignocellulolytic fungus for bioabatement of inhibitors in plant biomass hydrolysates.</title>
        <authorList>
            <consortium name="DOE Joint Genome Institute"/>
            <person name="Jimenez D.J."/>
            <person name="Hector R.E."/>
            <person name="Riley R."/>
            <person name="Sun H."/>
            <person name="Grigoriev I.V."/>
            <person name="Van Elsas J.D."/>
            <person name="Nichols N.N."/>
        </authorList>
    </citation>
    <scope>NUCLEOTIDE SEQUENCE [LARGE SCALE GENOMIC DNA]</scope>
    <source>
        <strain evidence="3 4">NRRL 30616</strain>
    </source>
</reference>
<dbReference type="GO" id="GO:0047617">
    <property type="term" value="F:fatty acyl-CoA hydrolase activity"/>
    <property type="evidence" value="ECO:0007669"/>
    <property type="project" value="InterPro"/>
</dbReference>
<gene>
    <name evidence="3" type="ORF">CONLIGDRAFT_637852</name>
</gene>
<dbReference type="AlphaFoldDB" id="A0A1J7I6D0"/>
<dbReference type="InParanoid" id="A0A1J7I6D0"/>
<dbReference type="PANTHER" id="PTHR21660:SF9">
    <property type="entry name" value="THIOESTERASE DOMAIN-CONTAINING PROTEIN"/>
    <property type="match status" value="1"/>
</dbReference>
<evidence type="ECO:0000259" key="2">
    <source>
        <dbReference type="Pfam" id="PF03061"/>
    </source>
</evidence>
<dbReference type="Pfam" id="PF03061">
    <property type="entry name" value="4HBT"/>
    <property type="match status" value="1"/>
</dbReference>
<proteinExistence type="inferred from homology"/>
<comment type="similarity">
    <text evidence="1">Belongs to the thioesterase PaaI family.</text>
</comment>
<accession>A0A1J7I6D0</accession>
<dbReference type="OrthoDB" id="2831072at2759"/>
<evidence type="ECO:0000313" key="4">
    <source>
        <dbReference type="Proteomes" id="UP000182658"/>
    </source>
</evidence>
<dbReference type="Gene3D" id="3.10.129.10">
    <property type="entry name" value="Hotdog Thioesterase"/>
    <property type="match status" value="1"/>
</dbReference>
<dbReference type="PANTHER" id="PTHR21660">
    <property type="entry name" value="THIOESTERASE SUPERFAMILY MEMBER-RELATED"/>
    <property type="match status" value="1"/>
</dbReference>
<dbReference type="CDD" id="cd03443">
    <property type="entry name" value="PaaI_thioesterase"/>
    <property type="match status" value="1"/>
</dbReference>
<dbReference type="EMBL" id="KV875109">
    <property type="protein sequence ID" value="OIW22923.1"/>
    <property type="molecule type" value="Genomic_DNA"/>
</dbReference>
<dbReference type="Proteomes" id="UP000182658">
    <property type="component" value="Unassembled WGS sequence"/>
</dbReference>
<feature type="domain" description="Thioesterase" evidence="2">
    <location>
        <begin position="87"/>
        <end position="168"/>
    </location>
</feature>
<protein>
    <submittedName>
        <fullName evidence="3">Thioesterase family protein-like protein</fullName>
    </submittedName>
</protein>
<evidence type="ECO:0000256" key="1">
    <source>
        <dbReference type="ARBA" id="ARBA00008324"/>
    </source>
</evidence>
<organism evidence="3 4">
    <name type="scientific">Coniochaeta ligniaria NRRL 30616</name>
    <dbReference type="NCBI Taxonomy" id="1408157"/>
    <lineage>
        <taxon>Eukaryota</taxon>
        <taxon>Fungi</taxon>
        <taxon>Dikarya</taxon>
        <taxon>Ascomycota</taxon>
        <taxon>Pezizomycotina</taxon>
        <taxon>Sordariomycetes</taxon>
        <taxon>Sordariomycetidae</taxon>
        <taxon>Coniochaetales</taxon>
        <taxon>Coniochaetaceae</taxon>
        <taxon>Coniochaeta</taxon>
    </lineage>
</organism>
<evidence type="ECO:0000313" key="3">
    <source>
        <dbReference type="EMBL" id="OIW22923.1"/>
    </source>
</evidence>